<dbReference type="Proteomes" id="UP000198658">
    <property type="component" value="Unassembled WGS sequence"/>
</dbReference>
<dbReference type="NCBIfam" id="TIGR02523">
    <property type="entry name" value="type_IV_pilV"/>
    <property type="match status" value="1"/>
</dbReference>
<dbReference type="EMBL" id="FNQO01000006">
    <property type="protein sequence ID" value="SEA47989.1"/>
    <property type="molecule type" value="Genomic_DNA"/>
</dbReference>
<accession>A0A1H4BIK5</accession>
<dbReference type="InterPro" id="IPR013362">
    <property type="entry name" value="Pilus_4_PilV"/>
</dbReference>
<organism evidence="1 2">
    <name type="scientific">Microbulbifer marinus</name>
    <dbReference type="NCBI Taxonomy" id="658218"/>
    <lineage>
        <taxon>Bacteria</taxon>
        <taxon>Pseudomonadati</taxon>
        <taxon>Pseudomonadota</taxon>
        <taxon>Gammaproteobacteria</taxon>
        <taxon>Cellvibrionales</taxon>
        <taxon>Microbulbiferaceae</taxon>
        <taxon>Microbulbifer</taxon>
    </lineage>
</organism>
<dbReference type="Pfam" id="PF07963">
    <property type="entry name" value="N_methyl"/>
    <property type="match status" value="1"/>
</dbReference>
<dbReference type="RefSeq" id="WP_091391146.1">
    <property type="nucleotide sequence ID" value="NZ_FNQO01000006.1"/>
</dbReference>
<evidence type="ECO:0000313" key="2">
    <source>
        <dbReference type="Proteomes" id="UP000198658"/>
    </source>
</evidence>
<sequence length="148" mass="15869">MKKHAGATLMEVLITVLILAVGLLGLSATQVMSLKNANNSHNRYLAGLAAQEMADRIRANPTGRMNYDGQTVDGSETASGCGATCVNQDLYDWGQVIKTNLPSGKGEIDVNGTQVTLTVFWKEQHTGKDRGTAAAVPEEFSYQLVVEL</sequence>
<gene>
    <name evidence="1" type="ORF">SAMN05216562_3297</name>
</gene>
<evidence type="ECO:0000313" key="1">
    <source>
        <dbReference type="EMBL" id="SEA47989.1"/>
    </source>
</evidence>
<dbReference type="AlphaFoldDB" id="A0A1H4BIK5"/>
<dbReference type="InterPro" id="IPR012902">
    <property type="entry name" value="N_methyl_site"/>
</dbReference>
<name>A0A1H4BIK5_9GAMM</name>
<dbReference type="OrthoDB" id="8547299at2"/>
<reference evidence="2" key="1">
    <citation type="submission" date="2016-10" db="EMBL/GenBank/DDBJ databases">
        <authorList>
            <person name="Varghese N."/>
            <person name="Submissions S."/>
        </authorList>
    </citation>
    <scope>NUCLEOTIDE SEQUENCE [LARGE SCALE GENOMIC DNA]</scope>
    <source>
        <strain evidence="2">CGMCC 1.10657</strain>
    </source>
</reference>
<proteinExistence type="predicted"/>
<keyword evidence="2" id="KW-1185">Reference proteome</keyword>
<dbReference type="STRING" id="658218.SAMN05216562_3297"/>
<protein>
    <submittedName>
        <fullName evidence="1">Type IV pilus assembly protein PilV</fullName>
    </submittedName>
</protein>